<evidence type="ECO:0000256" key="2">
    <source>
        <dbReference type="ARBA" id="ARBA00012782"/>
    </source>
</evidence>
<dbReference type="CDD" id="cd01295">
    <property type="entry name" value="AdeC"/>
    <property type="match status" value="1"/>
</dbReference>
<keyword evidence="4 6" id="KW-0464">Manganese</keyword>
<dbReference type="InterPro" id="IPR006679">
    <property type="entry name" value="Adenine_deam"/>
</dbReference>
<dbReference type="Pfam" id="PF13382">
    <property type="entry name" value="Adenine_deam_C"/>
    <property type="match status" value="1"/>
</dbReference>
<evidence type="ECO:0000256" key="4">
    <source>
        <dbReference type="ARBA" id="ARBA00023211"/>
    </source>
</evidence>
<comment type="similarity">
    <text evidence="1 6">Belongs to the metallo-dependent hydrolases superfamily. Adenine deaminase family.</text>
</comment>
<keyword evidence="3 6" id="KW-0378">Hydrolase</keyword>
<dbReference type="RefSeq" id="WP_051577920.1">
    <property type="nucleotide sequence ID" value="NZ_AP021853.1"/>
</dbReference>
<dbReference type="Gene3D" id="2.30.40.10">
    <property type="entry name" value="Urease, subunit C, domain 1"/>
    <property type="match status" value="1"/>
</dbReference>
<dbReference type="InterPro" id="IPR006680">
    <property type="entry name" value="Amidohydro-rel"/>
</dbReference>
<evidence type="ECO:0000259" key="7">
    <source>
        <dbReference type="Pfam" id="PF01979"/>
    </source>
</evidence>
<evidence type="ECO:0000256" key="5">
    <source>
        <dbReference type="ARBA" id="ARBA00047720"/>
    </source>
</evidence>
<evidence type="ECO:0000259" key="8">
    <source>
        <dbReference type="Pfam" id="PF13382"/>
    </source>
</evidence>
<sequence length="585" mass="62823">MREELELLTVNKENLVRRIKVAAHNEPADLVIKNGKVIDVFSGQLLETDVAIADGMIVGLGDYAANEILDAQGCYICPALIDAHVHIESSLLTPGAFSDVLAARGVTAAITDPHEIANVLGADGIRFMLERAKESSIDLYVMLPSSVPATAFEHNGATLEANDLEPLFNHTQVLGLAEVMDFPAVLNAEPEMVDKLAMTLKHSWRIDGHAAGLDAQGVNIYKAAGIRTDHECVSIDEAKDRLARGMYVMIRQGTVAKDLPQLISLVNETNSRRFLFCTDDKYPDDLISEGSVDHNVRMAIKSGLDPITCIKMASLNPAECYGFREKGAVAPGYEANFLLLDDLEQFSISKVYAHGKRIAENGQSVHHHTHSAIKPQAHPLKWPALAADVLAVPLGPSHKAHVIGIIPNSLVTRNLVEQVPEQNDHFVYSPNRDYVKMAVIERHKGLGTVGTAIVKGFGIKSGAIATTIAHDSHNLVVAGCSDSDMIAAAEHLKAIDGGMVVVNDGNVLAELALPIAGLMTDSPAAEAASALKELNEAAISLGASDSFNPFLTLSFLSLPVIPDLKLTDTGLFDVRAFQHISVPID</sequence>
<dbReference type="HAMAP" id="MF_01518">
    <property type="entry name" value="Adenine_deamin"/>
    <property type="match status" value="1"/>
</dbReference>
<evidence type="ECO:0000313" key="10">
    <source>
        <dbReference type="Proteomes" id="UP000285882"/>
    </source>
</evidence>
<name>A0ABX5QBN9_9BACL</name>
<dbReference type="PANTHER" id="PTHR11113">
    <property type="entry name" value="N-ACETYLGLUCOSAMINE-6-PHOSPHATE DEACETYLASE"/>
    <property type="match status" value="1"/>
</dbReference>
<dbReference type="Proteomes" id="UP000285882">
    <property type="component" value="Chromosome"/>
</dbReference>
<dbReference type="SUPFAM" id="SSF51338">
    <property type="entry name" value="Composite domain of metallo-dependent hydrolases"/>
    <property type="match status" value="1"/>
</dbReference>
<dbReference type="EMBL" id="CP025688">
    <property type="protein sequence ID" value="QAA24083.1"/>
    <property type="molecule type" value="Genomic_DNA"/>
</dbReference>
<dbReference type="InterPro" id="IPR011059">
    <property type="entry name" value="Metal-dep_hydrolase_composite"/>
</dbReference>
<proteinExistence type="inferred from homology"/>
<comment type="catalytic activity">
    <reaction evidence="5 6">
        <text>adenine + H2O + H(+) = hypoxanthine + NH4(+)</text>
        <dbReference type="Rhea" id="RHEA:23688"/>
        <dbReference type="ChEBI" id="CHEBI:15377"/>
        <dbReference type="ChEBI" id="CHEBI:15378"/>
        <dbReference type="ChEBI" id="CHEBI:16708"/>
        <dbReference type="ChEBI" id="CHEBI:17368"/>
        <dbReference type="ChEBI" id="CHEBI:28938"/>
        <dbReference type="EC" id="3.5.4.2"/>
    </reaction>
</comment>
<dbReference type="Pfam" id="PF01979">
    <property type="entry name" value="Amidohydro_1"/>
    <property type="match status" value="1"/>
</dbReference>
<feature type="domain" description="Amidohydrolase-related" evidence="7">
    <location>
        <begin position="75"/>
        <end position="357"/>
    </location>
</feature>
<reference evidence="9 10" key="1">
    <citation type="submission" date="2018-01" db="EMBL/GenBank/DDBJ databases">
        <title>Complete genome sequencing of Sporolactobacillus terrae DLG3.</title>
        <authorList>
            <person name="Nam Y.-D."/>
            <person name="Kang J."/>
            <person name="Chung W.-H."/>
        </authorList>
    </citation>
    <scope>NUCLEOTIDE SEQUENCE [LARGE SCALE GENOMIC DNA]</scope>
    <source>
        <strain evidence="9 10">DLG3</strain>
    </source>
</reference>
<dbReference type="SUPFAM" id="SSF51556">
    <property type="entry name" value="Metallo-dependent hydrolases"/>
    <property type="match status" value="1"/>
</dbReference>
<dbReference type="EC" id="3.5.4.2" evidence="2 6"/>
<gene>
    <name evidence="6 9" type="primary">ade</name>
    <name evidence="9" type="ORF">C0674_11930</name>
</gene>
<evidence type="ECO:0000256" key="3">
    <source>
        <dbReference type="ARBA" id="ARBA00022801"/>
    </source>
</evidence>
<dbReference type="InterPro" id="IPR026912">
    <property type="entry name" value="Adenine_deam_C"/>
</dbReference>
<dbReference type="NCBIfam" id="TIGR01178">
    <property type="entry name" value="ade"/>
    <property type="match status" value="1"/>
</dbReference>
<evidence type="ECO:0000313" key="9">
    <source>
        <dbReference type="EMBL" id="QAA24083.1"/>
    </source>
</evidence>
<feature type="domain" description="Adenine deaminase C-terminal" evidence="8">
    <location>
        <begin position="410"/>
        <end position="578"/>
    </location>
</feature>
<evidence type="ECO:0000256" key="1">
    <source>
        <dbReference type="ARBA" id="ARBA00006773"/>
    </source>
</evidence>
<accession>A0ABX5QBN9</accession>
<protein>
    <recommendedName>
        <fullName evidence="2 6">Adenine deaminase</fullName>
        <shortName evidence="6">Adenase</shortName>
        <shortName evidence="6">Adenine aminase</shortName>
        <ecNumber evidence="2 6">3.5.4.2</ecNumber>
    </recommendedName>
</protein>
<keyword evidence="10" id="KW-1185">Reference proteome</keyword>
<dbReference type="PANTHER" id="PTHR11113:SF2">
    <property type="entry name" value="ADENINE DEAMINASE"/>
    <property type="match status" value="1"/>
</dbReference>
<dbReference type="Gene3D" id="3.20.20.140">
    <property type="entry name" value="Metal-dependent hydrolases"/>
    <property type="match status" value="1"/>
</dbReference>
<organism evidence="9 10">
    <name type="scientific">Sporolactobacillus terrae</name>
    <dbReference type="NCBI Taxonomy" id="269673"/>
    <lineage>
        <taxon>Bacteria</taxon>
        <taxon>Bacillati</taxon>
        <taxon>Bacillota</taxon>
        <taxon>Bacilli</taxon>
        <taxon>Bacillales</taxon>
        <taxon>Sporolactobacillaceae</taxon>
        <taxon>Sporolactobacillus</taxon>
    </lineage>
</organism>
<comment type="cofactor">
    <cofactor evidence="6">
        <name>Mn(2+)</name>
        <dbReference type="ChEBI" id="CHEBI:29035"/>
    </cofactor>
</comment>
<dbReference type="InterPro" id="IPR032466">
    <property type="entry name" value="Metal_Hydrolase"/>
</dbReference>
<evidence type="ECO:0000256" key="6">
    <source>
        <dbReference type="HAMAP-Rule" id="MF_01518"/>
    </source>
</evidence>